<gene>
    <name evidence="1" type="ORF">L3Q82_020611</name>
</gene>
<reference evidence="1" key="1">
    <citation type="submission" date="2022-04" db="EMBL/GenBank/DDBJ databases">
        <title>Jade perch genome.</title>
        <authorList>
            <person name="Chao B."/>
        </authorList>
    </citation>
    <scope>NUCLEOTIDE SEQUENCE</scope>
    <source>
        <strain evidence="1">CB-2022</strain>
    </source>
</reference>
<evidence type="ECO:0000313" key="1">
    <source>
        <dbReference type="EMBL" id="KAI3351778.1"/>
    </source>
</evidence>
<sequence>MWRLNKVRHKAGRRGDSSEELRLKRRDQERDVCVTAEAESDIFPAAALRQARRDRQLVSKRLLPNDDEDQPEVTMDTDSGEQDVVGLFHKLQRSGPGRDAHLRALSKALRDSSAQLTFIKQENSMHFLVVGLLSGSNATCRLLAARCLHELSHSPHANVAPACLPATPYLLTYLSGQSTKFTELCLYTLGNLCPDSDAVKEKLLAQGIIPALANCIENQRHNLAVVEAAGFALSQLLQAKDAAEKIIPIVLASSLPSRLLSVLTPDPEFGLAPAIECAWCLHYLTCSTEDNRALLAHGALLKCCSLLVSLGGAVAEGNKEEGLELLICPLLRCVGNLLTSCPAGDLCTQVGDVHVMVALCAFLQAYLQTRPALARESAWVLNNLTAHSSAFCSALLTLNLVSGLIHLLPFSQGINTMILRVLANIAHKKKEFCVQLAHHGLLSALCATLKMADPEMVTLSMDVLFMLVASGPQVGEEFVRQGGLPLLEATQYNSEGEIRRRAIHLLDHLLSYSSYCSVKTLVWWTTANVPEPDSHLWGTVCHQTLRTHLRRRDFMFTAI</sequence>
<dbReference type="Proteomes" id="UP000831701">
    <property type="component" value="Chromosome 24"/>
</dbReference>
<accession>A0ACB8V961</accession>
<name>A0ACB8V961_9TELE</name>
<dbReference type="EMBL" id="CM041554">
    <property type="protein sequence ID" value="KAI3351778.1"/>
    <property type="molecule type" value="Genomic_DNA"/>
</dbReference>
<keyword evidence="2" id="KW-1185">Reference proteome</keyword>
<protein>
    <submittedName>
        <fullName evidence="1">Uncharacterized protein</fullName>
    </submittedName>
</protein>
<organism evidence="1 2">
    <name type="scientific">Scortum barcoo</name>
    <name type="common">barcoo grunter</name>
    <dbReference type="NCBI Taxonomy" id="214431"/>
    <lineage>
        <taxon>Eukaryota</taxon>
        <taxon>Metazoa</taxon>
        <taxon>Chordata</taxon>
        <taxon>Craniata</taxon>
        <taxon>Vertebrata</taxon>
        <taxon>Euteleostomi</taxon>
        <taxon>Actinopterygii</taxon>
        <taxon>Neopterygii</taxon>
        <taxon>Teleostei</taxon>
        <taxon>Neoteleostei</taxon>
        <taxon>Acanthomorphata</taxon>
        <taxon>Eupercaria</taxon>
        <taxon>Centrarchiformes</taxon>
        <taxon>Terapontoidei</taxon>
        <taxon>Terapontidae</taxon>
        <taxon>Scortum</taxon>
    </lineage>
</organism>
<comment type="caution">
    <text evidence="1">The sequence shown here is derived from an EMBL/GenBank/DDBJ whole genome shotgun (WGS) entry which is preliminary data.</text>
</comment>
<proteinExistence type="predicted"/>
<evidence type="ECO:0000313" key="2">
    <source>
        <dbReference type="Proteomes" id="UP000831701"/>
    </source>
</evidence>